<keyword evidence="16" id="KW-1185">Reference proteome</keyword>
<evidence type="ECO:0000313" key="16">
    <source>
        <dbReference type="Proteomes" id="UP001317532"/>
    </source>
</evidence>
<dbReference type="SUPFAM" id="SSF54843">
    <property type="entry name" value="Ribosomal protein L22"/>
    <property type="match status" value="1"/>
</dbReference>
<evidence type="ECO:0000256" key="6">
    <source>
        <dbReference type="ARBA" id="ARBA00022980"/>
    </source>
</evidence>
<evidence type="ECO:0000256" key="2">
    <source>
        <dbReference type="ARBA" id="ARBA00009451"/>
    </source>
</evidence>
<gene>
    <name evidence="10 15" type="primary">rplV</name>
    <name evidence="15" type="ORF">WPS_20450</name>
</gene>
<organism evidence="15 16">
    <name type="scientific">Vulcanimicrobium alpinum</name>
    <dbReference type="NCBI Taxonomy" id="3016050"/>
    <lineage>
        <taxon>Bacteria</taxon>
        <taxon>Bacillati</taxon>
        <taxon>Vulcanimicrobiota</taxon>
        <taxon>Vulcanimicrobiia</taxon>
        <taxon>Vulcanimicrobiales</taxon>
        <taxon>Vulcanimicrobiaceae</taxon>
        <taxon>Vulcanimicrobium</taxon>
    </lineage>
</organism>
<evidence type="ECO:0000256" key="14">
    <source>
        <dbReference type="SAM" id="MobiDB-lite"/>
    </source>
</evidence>
<dbReference type="InterPro" id="IPR047867">
    <property type="entry name" value="Ribosomal_uL22_bac/org-type"/>
</dbReference>
<comment type="similarity">
    <text evidence="2 10 11">Belongs to the universal ribosomal protein uL22 family.</text>
</comment>
<evidence type="ECO:0000256" key="8">
    <source>
        <dbReference type="ARBA" id="ARBA00025084"/>
    </source>
</evidence>
<dbReference type="GO" id="GO:0003735">
    <property type="term" value="F:structural constituent of ribosome"/>
    <property type="evidence" value="ECO:0007669"/>
    <property type="project" value="InterPro"/>
</dbReference>
<keyword evidence="7 10" id="KW-0687">Ribonucleoprotein</keyword>
<dbReference type="PROSITE" id="PS00464">
    <property type="entry name" value="RIBOSOMAL_L22"/>
    <property type="match status" value="1"/>
</dbReference>
<dbReference type="RefSeq" id="WP_405054879.1">
    <property type="nucleotide sequence ID" value="NZ_AP025523.1"/>
</dbReference>
<dbReference type="InterPro" id="IPR036394">
    <property type="entry name" value="Ribosomal_uL22_sf"/>
</dbReference>
<keyword evidence="6 10" id="KW-0689">Ribosomal protein</keyword>
<evidence type="ECO:0000313" key="15">
    <source>
        <dbReference type="EMBL" id="BDE06769.1"/>
    </source>
</evidence>
<sequence length="168" mass="17799">MSAVATLRTEAVAHLKFARMGPRKLRRVADAIRGKSVREALVLLKFSGVFASEPIEKLLRSAVANAENNHDMSSDGLFVTRITVDGGPGGGFTKRLDPRAQGRAAFKRKRLSHVTIAVGPQPPKHQPKQRSGAAIGLSTRTQRQAQAATSKPAASRRKKTAAAAGAGA</sequence>
<protein>
    <recommendedName>
        <fullName evidence="9 10">Large ribosomal subunit protein uL22</fullName>
    </recommendedName>
</protein>
<dbReference type="Proteomes" id="UP001317532">
    <property type="component" value="Chromosome"/>
</dbReference>
<keyword evidence="4 10" id="KW-0699">rRNA-binding</keyword>
<comment type="function">
    <text evidence="8">This protein binds specifically to 23S rRNA; its binding is stimulated by other ribosomal proteins, e.g. L4, L17, and L20. It is important during the early stages of 50S assembly. It makes multiple contacts with different domains of the 23S rRNA in the assembled 50S subunit and ribosome.</text>
</comment>
<evidence type="ECO:0000256" key="10">
    <source>
        <dbReference type="HAMAP-Rule" id="MF_01331"/>
    </source>
</evidence>
<keyword evidence="5 10" id="KW-0694">RNA-binding</keyword>
<dbReference type="InterPro" id="IPR005727">
    <property type="entry name" value="Ribosomal_uL22_bac/chlpt-type"/>
</dbReference>
<evidence type="ECO:0000256" key="13">
    <source>
        <dbReference type="RuleBase" id="RU004008"/>
    </source>
</evidence>
<evidence type="ECO:0000256" key="9">
    <source>
        <dbReference type="ARBA" id="ARBA00035207"/>
    </source>
</evidence>
<proteinExistence type="inferred from homology"/>
<dbReference type="GO" id="GO:0022625">
    <property type="term" value="C:cytosolic large ribosomal subunit"/>
    <property type="evidence" value="ECO:0007669"/>
    <property type="project" value="TreeGrafter"/>
</dbReference>
<feature type="region of interest" description="Disordered" evidence="14">
    <location>
        <begin position="118"/>
        <end position="168"/>
    </location>
</feature>
<evidence type="ECO:0000256" key="12">
    <source>
        <dbReference type="RuleBase" id="RU004006"/>
    </source>
</evidence>
<dbReference type="InterPro" id="IPR001063">
    <property type="entry name" value="Ribosomal_uL22"/>
</dbReference>
<evidence type="ECO:0000256" key="4">
    <source>
        <dbReference type="ARBA" id="ARBA00022730"/>
    </source>
</evidence>
<dbReference type="AlphaFoldDB" id="A0AAN1XWR7"/>
<evidence type="ECO:0000256" key="7">
    <source>
        <dbReference type="ARBA" id="ARBA00023274"/>
    </source>
</evidence>
<dbReference type="KEGG" id="vab:WPS_20450"/>
<name>A0AAN1XWR7_UNVUL</name>
<dbReference type="HAMAP" id="MF_01331_B">
    <property type="entry name" value="Ribosomal_uL22_B"/>
    <property type="match status" value="1"/>
</dbReference>
<dbReference type="GO" id="GO:0019843">
    <property type="term" value="F:rRNA binding"/>
    <property type="evidence" value="ECO:0007669"/>
    <property type="project" value="UniProtKB-UniRule"/>
</dbReference>
<reference evidence="15 16" key="1">
    <citation type="journal article" date="2022" name="ISME Commun">
        <title>Vulcanimicrobium alpinus gen. nov. sp. nov., the first cultivated representative of the candidate phylum 'Eremiobacterota', is a metabolically versatile aerobic anoxygenic phototroph.</title>
        <authorList>
            <person name="Yabe S."/>
            <person name="Muto K."/>
            <person name="Abe K."/>
            <person name="Yokota A."/>
            <person name="Staudigel H."/>
            <person name="Tebo B.M."/>
        </authorList>
    </citation>
    <scope>NUCLEOTIDE SEQUENCE [LARGE SCALE GENOMIC DNA]</scope>
    <source>
        <strain evidence="15 16">WC8-2</strain>
    </source>
</reference>
<dbReference type="GO" id="GO:0006412">
    <property type="term" value="P:translation"/>
    <property type="evidence" value="ECO:0007669"/>
    <property type="project" value="UniProtKB-UniRule"/>
</dbReference>
<evidence type="ECO:0000256" key="11">
    <source>
        <dbReference type="RuleBase" id="RU004005"/>
    </source>
</evidence>
<dbReference type="NCBIfam" id="TIGR01044">
    <property type="entry name" value="rplV_bact"/>
    <property type="match status" value="1"/>
</dbReference>
<dbReference type="PANTHER" id="PTHR13501">
    <property type="entry name" value="CHLOROPLAST 50S RIBOSOMAL PROTEIN L22-RELATED"/>
    <property type="match status" value="1"/>
</dbReference>
<comment type="function">
    <text evidence="10 13">This protein binds specifically to 23S rRNA; its binding is stimulated by other ribosomal proteins, e.g., L4, L17, and L20. It is important during the early stages of 50S assembly. It makes multiple contacts with different domains of the 23S rRNA in the assembled 50S subunit and ribosome.</text>
</comment>
<dbReference type="CDD" id="cd00336">
    <property type="entry name" value="Ribosomal_L22"/>
    <property type="match status" value="1"/>
</dbReference>
<feature type="compositionally biased region" description="Polar residues" evidence="14">
    <location>
        <begin position="138"/>
        <end position="149"/>
    </location>
</feature>
<dbReference type="EMBL" id="AP025523">
    <property type="protein sequence ID" value="BDE06769.1"/>
    <property type="molecule type" value="Genomic_DNA"/>
</dbReference>
<dbReference type="Gene3D" id="3.90.470.10">
    <property type="entry name" value="Ribosomal protein L22/L17"/>
    <property type="match status" value="1"/>
</dbReference>
<comment type="function">
    <text evidence="1 10">The globular domain of the protein is located near the polypeptide exit tunnel on the outside of the subunit, while an extended beta-hairpin is found that lines the wall of the exit tunnel in the center of the 70S ribosome.</text>
</comment>
<dbReference type="PANTHER" id="PTHR13501:SF8">
    <property type="entry name" value="LARGE RIBOSOMAL SUBUNIT PROTEIN UL22M"/>
    <property type="match status" value="1"/>
</dbReference>
<dbReference type="InterPro" id="IPR018260">
    <property type="entry name" value="Ribosomal_uL22_CS"/>
</dbReference>
<evidence type="ECO:0000256" key="5">
    <source>
        <dbReference type="ARBA" id="ARBA00022884"/>
    </source>
</evidence>
<accession>A0AAN1XWR7</accession>
<evidence type="ECO:0000256" key="3">
    <source>
        <dbReference type="ARBA" id="ARBA00011838"/>
    </source>
</evidence>
<dbReference type="Pfam" id="PF00237">
    <property type="entry name" value="Ribosomal_L22"/>
    <property type="match status" value="1"/>
</dbReference>
<evidence type="ECO:0000256" key="1">
    <source>
        <dbReference type="ARBA" id="ARBA00003478"/>
    </source>
</evidence>
<comment type="subunit">
    <text evidence="3 10 12">Part of the 50S ribosomal subunit.</text>
</comment>